<dbReference type="AlphaFoldDB" id="A0AA43UAS2"/>
<reference evidence="3" key="1">
    <citation type="submission" date="2023-07" db="EMBL/GenBank/DDBJ databases">
        <title>Between Cages and Wild: Unraveling the Impact of Captivity on Animal Microbiomes and Antimicrobial Resistance.</title>
        <authorList>
            <person name="Schmartz G.P."/>
            <person name="Rehner J."/>
            <person name="Schuff M.J."/>
            <person name="Becker S.L."/>
            <person name="Kravczyk M."/>
            <person name="Gurevich A."/>
            <person name="Francke R."/>
            <person name="Mueller R."/>
            <person name="Keller V."/>
            <person name="Keller A."/>
        </authorList>
    </citation>
    <scope>NUCLEOTIDE SEQUENCE</scope>
    <source>
        <strain evidence="3">S12M_St_49</strain>
    </source>
</reference>
<dbReference type="InterPro" id="IPR042229">
    <property type="entry name" value="Listeria/Bacterioides_rpt_sf"/>
</dbReference>
<evidence type="ECO:0000313" key="4">
    <source>
        <dbReference type="Proteomes" id="UP001168575"/>
    </source>
</evidence>
<dbReference type="EMBL" id="JAUMVS010000365">
    <property type="protein sequence ID" value="MDO4842906.1"/>
    <property type="molecule type" value="Genomic_DNA"/>
</dbReference>
<sequence>MTAQPTCGIEAHLHSEACYSTELVCAQTDPDHEHVDTCYAPILSCGLPEHEHSDVCYVGDPTATDDENAQEGADSTEDVQDVETPEVPESHVPGPGDGAAAADEGTAAAGGAAGADGTADENTDEPAGETQDAPAAGGQPEAEVEGQPGTVAAASAGPQAVSAPAALSDSSVLPSDVEPITVEGSSSSDYKINVSLKFVPVNQDGTERTDVAAPQTVRVKLDYNSSWGRLVTVLCEREIAAAIGTELSDYPYVKPYYKKTVSGTTYLMYGTAVGSCPKSLTTPNAYFVVRYVPGEVTLALADANGAAIDGGSAACTRGAQVTIPAVEGYTRGAQIGERYFAGWHVEGVDAVYQSGDTLTLMANTTLVPYLSDEAPDMCAVTFNYQGPDGTAAQTTVNVLVGAALGSAAGLPDPACEGYRFDGWFDAQQDGNQVDLASTAAQGESLVLYARYTKLAKVSFTATDDQLPYINIQQWPVVYYIEPGTSLSSNGYGAPAVSVTNAGVDAGSGKASVYSWATADGLVCNADTVFDTDTEL</sequence>
<dbReference type="Proteomes" id="UP001168575">
    <property type="component" value="Unassembled WGS sequence"/>
</dbReference>
<dbReference type="InterPro" id="IPR013378">
    <property type="entry name" value="InlB-like_B-rpt"/>
</dbReference>
<evidence type="ECO:0000256" key="2">
    <source>
        <dbReference type="SAM" id="MobiDB-lite"/>
    </source>
</evidence>
<evidence type="ECO:0000313" key="3">
    <source>
        <dbReference type="EMBL" id="MDO4842906.1"/>
    </source>
</evidence>
<feature type="region of interest" description="Disordered" evidence="2">
    <location>
        <begin position="56"/>
        <end position="146"/>
    </location>
</feature>
<feature type="compositionally biased region" description="Low complexity" evidence="2">
    <location>
        <begin position="98"/>
        <end position="110"/>
    </location>
</feature>
<dbReference type="Gene3D" id="2.60.40.4270">
    <property type="entry name" value="Listeria-Bacteroides repeat domain"/>
    <property type="match status" value="1"/>
</dbReference>
<comment type="caution">
    <text evidence="3">The sequence shown here is derived from an EMBL/GenBank/DDBJ whole genome shotgun (WGS) entry which is preliminary data.</text>
</comment>
<feature type="non-terminal residue" evidence="3">
    <location>
        <position position="535"/>
    </location>
</feature>
<keyword evidence="4" id="KW-1185">Reference proteome</keyword>
<protein>
    <submittedName>
        <fullName evidence="3">InlB B-repeat-containing protein</fullName>
    </submittedName>
</protein>
<organism evidence="3 4">
    <name type="scientific">Phoenicibacter congonensis</name>
    <dbReference type="NCBI Taxonomy" id="1944646"/>
    <lineage>
        <taxon>Bacteria</taxon>
        <taxon>Bacillati</taxon>
        <taxon>Actinomycetota</taxon>
        <taxon>Coriobacteriia</taxon>
        <taxon>Eggerthellales</taxon>
        <taxon>Eggerthellaceae</taxon>
        <taxon>Phoenicibacter</taxon>
    </lineage>
</organism>
<accession>A0AA43UAS2</accession>
<evidence type="ECO:0000256" key="1">
    <source>
        <dbReference type="ARBA" id="ARBA00004196"/>
    </source>
</evidence>
<name>A0AA43UAS2_9ACTN</name>
<feature type="compositionally biased region" description="Acidic residues" evidence="2">
    <location>
        <begin position="63"/>
        <end position="86"/>
    </location>
</feature>
<proteinExistence type="predicted"/>
<comment type="subcellular location">
    <subcellularLocation>
        <location evidence="1">Cell envelope</location>
    </subcellularLocation>
</comment>
<dbReference type="GO" id="GO:0030313">
    <property type="term" value="C:cell envelope"/>
    <property type="evidence" value="ECO:0007669"/>
    <property type="project" value="UniProtKB-SubCell"/>
</dbReference>
<feature type="compositionally biased region" description="Acidic residues" evidence="2">
    <location>
        <begin position="118"/>
        <end position="127"/>
    </location>
</feature>
<gene>
    <name evidence="3" type="ORF">Q3982_09545</name>
</gene>
<dbReference type="Pfam" id="PF09479">
    <property type="entry name" value="Flg_new"/>
    <property type="match status" value="1"/>
</dbReference>